<keyword evidence="1" id="KW-0812">Transmembrane</keyword>
<protein>
    <recommendedName>
        <fullName evidence="2">SAF domain-containing protein</fullName>
    </recommendedName>
</protein>
<sequence length="213" mass="21699">MSARDRSDAPPLTAGLRPARSPRFVLAGVLAVLVSAVAFWVTSVRVDPKSPVLALSGPVAAGQVISAADLIVVRIVPDPALQVVPESQRDAVIGRTPRQPLSANTLLSESMLGPAAWPPAGQSLIALPVKSGRMPAEVIAGAQVLVLIVPSAEAAGAADDDKPTQRASAVVVSVGSADAGEVQVVSLLAAESDAVRIASASGEVSLVMQTWQR</sequence>
<reference evidence="3" key="1">
    <citation type="submission" date="2021-01" db="EMBL/GenBank/DDBJ databases">
        <title>Whole genome shotgun sequence of Actinoplanes capillaceus NBRC 16408.</title>
        <authorList>
            <person name="Komaki H."/>
            <person name="Tamura T."/>
        </authorList>
    </citation>
    <scope>NUCLEOTIDE SEQUENCE [LARGE SCALE GENOMIC DNA]</scope>
    <source>
        <strain evidence="3">NBRC 16408</strain>
    </source>
</reference>
<dbReference type="EMBL" id="BOMF01000186">
    <property type="protein sequence ID" value="GID51498.1"/>
    <property type="molecule type" value="Genomic_DNA"/>
</dbReference>
<feature type="transmembrane region" description="Helical" evidence="1">
    <location>
        <begin position="21"/>
        <end position="41"/>
    </location>
</feature>
<dbReference type="RefSeq" id="WP_239141896.1">
    <property type="nucleotide sequence ID" value="NZ_BAAAGQ010000074.1"/>
</dbReference>
<accession>A0ABQ3WZC4</accession>
<dbReference type="CDD" id="cd11614">
    <property type="entry name" value="SAF_CpaB_FlgA_like"/>
    <property type="match status" value="1"/>
</dbReference>
<keyword evidence="1" id="KW-1133">Transmembrane helix</keyword>
<keyword evidence="1" id="KW-0472">Membrane</keyword>
<dbReference type="Pfam" id="PF08666">
    <property type="entry name" value="SAF"/>
    <property type="match status" value="1"/>
</dbReference>
<gene>
    <name evidence="3" type="ORF">Aca07nite_87730</name>
</gene>
<dbReference type="SMART" id="SM00858">
    <property type="entry name" value="SAF"/>
    <property type="match status" value="1"/>
</dbReference>
<comment type="caution">
    <text evidence="3">The sequence shown here is derived from an EMBL/GenBank/DDBJ whole genome shotgun (WGS) entry which is preliminary data.</text>
</comment>
<feature type="domain" description="SAF" evidence="2">
    <location>
        <begin position="50"/>
        <end position="113"/>
    </location>
</feature>
<evidence type="ECO:0000256" key="1">
    <source>
        <dbReference type="SAM" id="Phobius"/>
    </source>
</evidence>
<evidence type="ECO:0000313" key="3">
    <source>
        <dbReference type="EMBL" id="GID51498.1"/>
    </source>
</evidence>
<dbReference type="InterPro" id="IPR013974">
    <property type="entry name" value="SAF"/>
</dbReference>
<organism evidence="3">
    <name type="scientific">Actinoplanes campanulatus</name>
    <dbReference type="NCBI Taxonomy" id="113559"/>
    <lineage>
        <taxon>Bacteria</taxon>
        <taxon>Bacillati</taxon>
        <taxon>Actinomycetota</taxon>
        <taxon>Actinomycetes</taxon>
        <taxon>Micromonosporales</taxon>
        <taxon>Micromonosporaceae</taxon>
        <taxon>Actinoplanes</taxon>
    </lineage>
</organism>
<proteinExistence type="predicted"/>
<name>A0ABQ3WZC4_9ACTN</name>
<evidence type="ECO:0000259" key="2">
    <source>
        <dbReference type="SMART" id="SM00858"/>
    </source>
</evidence>